<feature type="non-terminal residue" evidence="1">
    <location>
        <position position="1"/>
    </location>
</feature>
<protein>
    <submittedName>
        <fullName evidence="1">Uncharacterized protein</fullName>
    </submittedName>
</protein>
<sequence>ILCGSGVSEAGCGFTHQKSTPTFLFYNSKRILTPLTEEPKGESYAIKYAAPVRAASIHMSEIRRN</sequence>
<reference evidence="1" key="1">
    <citation type="journal article" date="2014" name="Front. Microbiol.">
        <title>High frequency of phylogenetically diverse reductive dehalogenase-homologous genes in deep subseafloor sedimentary metagenomes.</title>
        <authorList>
            <person name="Kawai M."/>
            <person name="Futagami T."/>
            <person name="Toyoda A."/>
            <person name="Takaki Y."/>
            <person name="Nishi S."/>
            <person name="Hori S."/>
            <person name="Arai W."/>
            <person name="Tsubouchi T."/>
            <person name="Morono Y."/>
            <person name="Uchiyama I."/>
            <person name="Ito T."/>
            <person name="Fujiyama A."/>
            <person name="Inagaki F."/>
            <person name="Takami H."/>
        </authorList>
    </citation>
    <scope>NUCLEOTIDE SEQUENCE</scope>
    <source>
        <strain evidence="1">Expedition CK06-06</strain>
    </source>
</reference>
<gene>
    <name evidence="1" type="ORF">S06H3_55746</name>
</gene>
<organism evidence="1">
    <name type="scientific">marine sediment metagenome</name>
    <dbReference type="NCBI Taxonomy" id="412755"/>
    <lineage>
        <taxon>unclassified sequences</taxon>
        <taxon>metagenomes</taxon>
        <taxon>ecological metagenomes</taxon>
    </lineage>
</organism>
<proteinExistence type="predicted"/>
<evidence type="ECO:0000313" key="1">
    <source>
        <dbReference type="EMBL" id="GAI58753.1"/>
    </source>
</evidence>
<comment type="caution">
    <text evidence="1">The sequence shown here is derived from an EMBL/GenBank/DDBJ whole genome shotgun (WGS) entry which is preliminary data.</text>
</comment>
<dbReference type="AlphaFoldDB" id="X1PSD9"/>
<dbReference type="EMBL" id="BARV01035765">
    <property type="protein sequence ID" value="GAI58753.1"/>
    <property type="molecule type" value="Genomic_DNA"/>
</dbReference>
<accession>X1PSD9</accession>
<name>X1PSD9_9ZZZZ</name>